<evidence type="ECO:0000259" key="2">
    <source>
        <dbReference type="PROSITE" id="PS50212"/>
    </source>
</evidence>
<dbReference type="InterPro" id="IPR000651">
    <property type="entry name" value="Ras-like_Gua-exchang_fac_N"/>
</dbReference>
<dbReference type="PROSITE" id="PS50212">
    <property type="entry name" value="RASGEF_NTER"/>
    <property type="match status" value="1"/>
</dbReference>
<protein>
    <recommendedName>
        <fullName evidence="2">N-terminal Ras-GEF domain-containing protein</fullName>
    </recommendedName>
</protein>
<dbReference type="InParanoid" id="A0A1Y2ADV2"/>
<organism evidence="3 4">
    <name type="scientific">Naematelia encephala</name>
    <dbReference type="NCBI Taxonomy" id="71784"/>
    <lineage>
        <taxon>Eukaryota</taxon>
        <taxon>Fungi</taxon>
        <taxon>Dikarya</taxon>
        <taxon>Basidiomycota</taxon>
        <taxon>Agaricomycotina</taxon>
        <taxon>Tremellomycetes</taxon>
        <taxon>Tremellales</taxon>
        <taxon>Naemateliaceae</taxon>
        <taxon>Naematelia</taxon>
    </lineage>
</organism>
<gene>
    <name evidence="3" type="ORF">BCR39DRAFT_554824</name>
</gene>
<evidence type="ECO:0000313" key="4">
    <source>
        <dbReference type="Proteomes" id="UP000193986"/>
    </source>
</evidence>
<feature type="domain" description="N-terminal Ras-GEF" evidence="2">
    <location>
        <begin position="29"/>
        <end position="73"/>
    </location>
</feature>
<sequence>MQIWLMVRGTGVVERRGQWETIRQDVKNGRKSFISLSISILIKYQIDPHQRSQQYLRFFLLAFKTNLHTAEVI</sequence>
<proteinExistence type="predicted"/>
<name>A0A1Y2ADV2_9TREE</name>
<dbReference type="Proteomes" id="UP000193986">
    <property type="component" value="Unassembled WGS sequence"/>
</dbReference>
<dbReference type="EMBL" id="MCFC01000126">
    <property type="protein sequence ID" value="ORY20748.1"/>
    <property type="molecule type" value="Genomic_DNA"/>
</dbReference>
<keyword evidence="1" id="KW-0344">Guanine-nucleotide releasing factor</keyword>
<comment type="caution">
    <text evidence="3">The sequence shown here is derived from an EMBL/GenBank/DDBJ whole genome shotgun (WGS) entry which is preliminary data.</text>
</comment>
<reference evidence="3 4" key="1">
    <citation type="submission" date="2016-07" db="EMBL/GenBank/DDBJ databases">
        <title>Pervasive Adenine N6-methylation of Active Genes in Fungi.</title>
        <authorList>
            <consortium name="DOE Joint Genome Institute"/>
            <person name="Mondo S.J."/>
            <person name="Dannebaum R.O."/>
            <person name="Kuo R.C."/>
            <person name="Labutti K."/>
            <person name="Haridas S."/>
            <person name="Kuo A."/>
            <person name="Salamov A."/>
            <person name="Ahrendt S.R."/>
            <person name="Lipzen A."/>
            <person name="Sullivan W."/>
            <person name="Andreopoulos W.B."/>
            <person name="Clum A."/>
            <person name="Lindquist E."/>
            <person name="Daum C."/>
            <person name="Ramamoorthy G.K."/>
            <person name="Gryganskyi A."/>
            <person name="Culley D."/>
            <person name="Magnuson J.K."/>
            <person name="James T.Y."/>
            <person name="O'Malley M.A."/>
            <person name="Stajich J.E."/>
            <person name="Spatafora J.W."/>
            <person name="Visel A."/>
            <person name="Grigoriev I.V."/>
        </authorList>
    </citation>
    <scope>NUCLEOTIDE SEQUENCE [LARGE SCALE GENOMIC DNA]</scope>
    <source>
        <strain evidence="3 4">68-887.2</strain>
    </source>
</reference>
<accession>A0A1Y2ADV2</accession>
<keyword evidence="4" id="KW-1185">Reference proteome</keyword>
<dbReference type="AlphaFoldDB" id="A0A1Y2ADV2"/>
<dbReference type="GO" id="GO:0005085">
    <property type="term" value="F:guanyl-nucleotide exchange factor activity"/>
    <property type="evidence" value="ECO:0007669"/>
    <property type="project" value="UniProtKB-KW"/>
</dbReference>
<evidence type="ECO:0000256" key="1">
    <source>
        <dbReference type="PROSITE-ProRule" id="PRU00135"/>
    </source>
</evidence>
<evidence type="ECO:0000313" key="3">
    <source>
        <dbReference type="EMBL" id="ORY20748.1"/>
    </source>
</evidence>